<evidence type="ECO:0000256" key="15">
    <source>
        <dbReference type="ARBA" id="ARBA00023136"/>
    </source>
</evidence>
<keyword evidence="6" id="KW-0679">Respiratory chain</keyword>
<evidence type="ECO:0000259" key="20">
    <source>
        <dbReference type="Pfam" id="PF06455"/>
    </source>
</evidence>
<feature type="domain" description="NADH-Ubiquinone oxidoreductase (complex I) chain 5 N-terminal" evidence="19">
    <location>
        <begin position="42"/>
        <end position="87"/>
    </location>
</feature>
<feature type="transmembrane region" description="Helical" evidence="17">
    <location>
        <begin position="483"/>
        <end position="509"/>
    </location>
</feature>
<dbReference type="Pfam" id="PF00662">
    <property type="entry name" value="Proton_antipo_N"/>
    <property type="match status" value="1"/>
</dbReference>
<comment type="similarity">
    <text evidence="17">Belongs to the complex I subunit 5 family.</text>
</comment>
<feature type="transmembrane region" description="Helical" evidence="17">
    <location>
        <begin position="374"/>
        <end position="396"/>
    </location>
</feature>
<dbReference type="GO" id="GO:0042773">
    <property type="term" value="P:ATP synthesis coupled electron transport"/>
    <property type="evidence" value="ECO:0007669"/>
    <property type="project" value="InterPro"/>
</dbReference>
<evidence type="ECO:0000256" key="17">
    <source>
        <dbReference type="RuleBase" id="RU003404"/>
    </source>
</evidence>
<evidence type="ECO:0000256" key="4">
    <source>
        <dbReference type="ARBA" id="ARBA00021096"/>
    </source>
</evidence>
<feature type="domain" description="NADH dehydrogenase subunit 5 C-terminal" evidence="20">
    <location>
        <begin position="390"/>
        <end position="570"/>
    </location>
</feature>
<evidence type="ECO:0000256" key="8">
    <source>
        <dbReference type="ARBA" id="ARBA00022792"/>
    </source>
</evidence>
<dbReference type="InterPro" id="IPR003945">
    <property type="entry name" value="NU5C-like"/>
</dbReference>
<feature type="transmembrane region" description="Helical" evidence="17">
    <location>
        <begin position="293"/>
        <end position="315"/>
    </location>
</feature>
<feature type="transmembrane region" description="Helical" evidence="17">
    <location>
        <begin position="109"/>
        <end position="128"/>
    </location>
</feature>
<evidence type="ECO:0000256" key="6">
    <source>
        <dbReference type="ARBA" id="ARBA00022660"/>
    </source>
</evidence>
<sequence length="571" mass="65224">MTICKVYSGLFGIISFILFIFSVKFMIQDYSLIIEYSLICLNSSNIIMTILFDWMSLLFMSFVLFISSMVIYYSEEYMEGDLNLNRFILLVVMFVLSMMLLIISPNLISILLGWDGLGLVSYCLVIYYQNVKSYNAGMLTALSNRIGDVALLMSIAWMLNFGSWSFVFYLSFLKNDSIMELISLLVVLAAMTKSAQIPFSSWLPAAMAAPTPVSSLVHSSTLVTAGVYLLIRFNLVFSDSLKMLFLLIASLTMFMSGLGANFEFDLKKIIALSTLSQLGLMMSILALGSYELAFFHLLTHALFKALLFMCAGAIIHSMNNCQDIRYMGNLINQMPLVCSFFNICNFSLCGLPFLSGFYSKDLIVEVMTMNTLNLLIYFLFYISIGLTVCYSFRLSYYSLSGSMNYISLNCLSEKKSFMIYGMLGLIFLVVFSGSLLSWLIFPSPYFICLPLYLKLMTLFMVFLGMFIGYELAKFKINYHLKSLQFLTLSSFLAMMWNMPMISTLGINYYPVYLGNLYTKIFDQGWMEYYGGQQLKLNLQFGSKFLQFLSINHLKIYFMMMVIWLGFVLIFF</sequence>
<dbReference type="GO" id="GO:0003954">
    <property type="term" value="F:NADH dehydrogenase activity"/>
    <property type="evidence" value="ECO:0007669"/>
    <property type="project" value="TreeGrafter"/>
</dbReference>
<keyword evidence="9" id="KW-1278">Translocase</keyword>
<keyword evidence="12 17" id="KW-0520">NAD</keyword>
<evidence type="ECO:0000256" key="7">
    <source>
        <dbReference type="ARBA" id="ARBA00022692"/>
    </source>
</evidence>
<reference evidence="21" key="1">
    <citation type="journal article" date="2021" name="Insects">
        <title>Mitogenome Analysis of Four Lamiinae Species (Coleoptera: Cerambycidae) and Gene Expression Responses by Monochamus alternatus When Infected with the Parasitic Nematode, Bursaphelenchus mucronatus.</title>
        <authorList>
            <person name="Zhang Z.Y."/>
            <person name="Guan J.Y."/>
            <person name="Cao Y.R."/>
            <person name="Dai X.Y."/>
            <person name="Storey K.B."/>
            <person name="Yu D.N."/>
            <person name="Zhang J.Y."/>
        </authorList>
    </citation>
    <scope>NUCLEOTIDE SEQUENCE</scope>
</reference>
<protein>
    <recommendedName>
        <fullName evidence="4 17">NADH-ubiquinone oxidoreductase chain 5</fullName>
        <ecNumber evidence="3 17">7.1.1.2</ecNumber>
    </recommendedName>
</protein>
<accession>A0A8F0WNH1</accession>
<evidence type="ECO:0000256" key="2">
    <source>
        <dbReference type="ARBA" id="ARBA00004448"/>
    </source>
</evidence>
<evidence type="ECO:0000256" key="11">
    <source>
        <dbReference type="ARBA" id="ARBA00022989"/>
    </source>
</evidence>
<dbReference type="InterPro" id="IPR001750">
    <property type="entry name" value="ND/Mrp_TM"/>
</dbReference>
<dbReference type="GO" id="GO:0008137">
    <property type="term" value="F:NADH dehydrogenase (ubiquinone) activity"/>
    <property type="evidence" value="ECO:0007669"/>
    <property type="project" value="UniProtKB-EC"/>
</dbReference>
<feature type="transmembrane region" description="Helical" evidence="17">
    <location>
        <begin position="269"/>
        <end position="287"/>
    </location>
</feature>
<evidence type="ECO:0000259" key="19">
    <source>
        <dbReference type="Pfam" id="PF00662"/>
    </source>
</evidence>
<dbReference type="EC" id="7.1.1.2" evidence="3 17"/>
<feature type="transmembrane region" description="Helical" evidence="17">
    <location>
        <begin position="553"/>
        <end position="570"/>
    </location>
</feature>
<keyword evidence="11 17" id="KW-1133">Transmembrane helix</keyword>
<evidence type="ECO:0000256" key="3">
    <source>
        <dbReference type="ARBA" id="ARBA00012944"/>
    </source>
</evidence>
<dbReference type="EMBL" id="MW858152">
    <property type="protein sequence ID" value="QWM97279.1"/>
    <property type="molecule type" value="Genomic_DNA"/>
</dbReference>
<dbReference type="GO" id="GO:0015990">
    <property type="term" value="P:electron transport coupled proton transport"/>
    <property type="evidence" value="ECO:0007669"/>
    <property type="project" value="TreeGrafter"/>
</dbReference>
<reference evidence="21" key="2">
    <citation type="submission" date="2021-04" db="EMBL/GenBank/DDBJ databases">
        <authorList>
            <person name="Zhang Z."/>
            <person name="Dai X."/>
        </authorList>
    </citation>
    <scope>NUCLEOTIDE SEQUENCE</scope>
</reference>
<evidence type="ECO:0000256" key="12">
    <source>
        <dbReference type="ARBA" id="ARBA00023027"/>
    </source>
</evidence>
<proteinExistence type="inferred from homology"/>
<evidence type="ECO:0000256" key="13">
    <source>
        <dbReference type="ARBA" id="ARBA00023075"/>
    </source>
</evidence>
<dbReference type="Pfam" id="PF06455">
    <property type="entry name" value="NADH5_C"/>
    <property type="match status" value="1"/>
</dbReference>
<dbReference type="InterPro" id="IPR001516">
    <property type="entry name" value="Proton_antipo_N"/>
</dbReference>
<geneLocation type="mitochondrion" evidence="21"/>
<evidence type="ECO:0000256" key="14">
    <source>
        <dbReference type="ARBA" id="ARBA00023128"/>
    </source>
</evidence>
<comment type="function">
    <text evidence="1">Core subunit of the mitochondrial membrane respiratory chain NADH dehydrogenase (Complex I) that is believed to belong to the minimal assembly required for catalysis. Complex I functions in the transfer of electrons from NADH to the respiratory chain. The immediate electron acceptor for the enzyme is believed to be ubiquinone.</text>
</comment>
<feature type="domain" description="NADH:quinone oxidoreductase/Mrp antiporter transmembrane" evidence="18">
    <location>
        <begin position="104"/>
        <end position="380"/>
    </location>
</feature>
<keyword evidence="7 17" id="KW-0812">Transmembrane</keyword>
<evidence type="ECO:0000313" key="21">
    <source>
        <dbReference type="EMBL" id="QWM97279.1"/>
    </source>
</evidence>
<feature type="transmembrane region" description="Helical" evidence="17">
    <location>
        <begin position="452"/>
        <end position="471"/>
    </location>
</feature>
<feature type="transmembrane region" description="Helical" evidence="17">
    <location>
        <begin position="207"/>
        <end position="231"/>
    </location>
</feature>
<organism evidence="21">
    <name type="scientific">Monochamus alternatus</name>
    <name type="common">Japanese pine sawyer beetle</name>
    <dbReference type="NCBI Taxonomy" id="192382"/>
    <lineage>
        <taxon>Eukaryota</taxon>
        <taxon>Metazoa</taxon>
        <taxon>Ecdysozoa</taxon>
        <taxon>Arthropoda</taxon>
        <taxon>Hexapoda</taxon>
        <taxon>Insecta</taxon>
        <taxon>Pterygota</taxon>
        <taxon>Neoptera</taxon>
        <taxon>Endopterygota</taxon>
        <taxon>Coleoptera</taxon>
        <taxon>Polyphaga</taxon>
        <taxon>Cucujiformia</taxon>
        <taxon>Chrysomeloidea</taxon>
        <taxon>Cerambycidae</taxon>
        <taxon>Lamiinae</taxon>
        <taxon>Monochamini</taxon>
        <taxon>Monochamus</taxon>
    </lineage>
</organism>
<evidence type="ECO:0000259" key="18">
    <source>
        <dbReference type="Pfam" id="PF00361"/>
    </source>
</evidence>
<comment type="subcellular location">
    <subcellularLocation>
        <location evidence="2">Mitochondrion inner membrane</location>
        <topology evidence="2">Multi-pass membrane protein</topology>
    </subcellularLocation>
</comment>
<feature type="transmembrane region" description="Helical" evidence="17">
    <location>
        <begin position="417"/>
        <end position="440"/>
    </location>
</feature>
<feature type="transmembrane region" description="Helical" evidence="17">
    <location>
        <begin position="149"/>
        <end position="172"/>
    </location>
</feature>
<feature type="transmembrane region" description="Helical" evidence="17">
    <location>
        <begin position="84"/>
        <end position="103"/>
    </location>
</feature>
<dbReference type="Pfam" id="PF00361">
    <property type="entry name" value="Proton_antipo_M"/>
    <property type="match status" value="1"/>
</dbReference>
<comment type="function">
    <text evidence="17">Core subunit of the mitochondrial membrane respiratory chain NADH dehydrogenase (Complex I) which catalyzes electron transfer from NADH through the respiratory chain, using ubiquinone as an electron acceptor. Essential for the catalytic activity and assembly of complex I.</text>
</comment>
<keyword evidence="5 17" id="KW-0813">Transport</keyword>
<feature type="transmembrane region" description="Helical" evidence="17">
    <location>
        <begin position="243"/>
        <end position="262"/>
    </location>
</feature>
<keyword evidence="13 17" id="KW-0830">Ubiquinone</keyword>
<name>A0A8F0WNH1_MONAT</name>
<feature type="transmembrane region" description="Helical" evidence="17">
    <location>
        <begin position="47"/>
        <end position="72"/>
    </location>
</feature>
<evidence type="ECO:0000256" key="16">
    <source>
        <dbReference type="ARBA" id="ARBA00049551"/>
    </source>
</evidence>
<keyword evidence="14 17" id="KW-0496">Mitochondrion</keyword>
<keyword evidence="15 17" id="KW-0472">Membrane</keyword>
<dbReference type="InterPro" id="IPR010934">
    <property type="entry name" value="NADH_DH_su5_C"/>
</dbReference>
<dbReference type="PANTHER" id="PTHR42829">
    <property type="entry name" value="NADH-UBIQUINONE OXIDOREDUCTASE CHAIN 5"/>
    <property type="match status" value="1"/>
</dbReference>
<evidence type="ECO:0000256" key="9">
    <source>
        <dbReference type="ARBA" id="ARBA00022967"/>
    </source>
</evidence>
<evidence type="ECO:0000256" key="5">
    <source>
        <dbReference type="ARBA" id="ARBA00022448"/>
    </source>
</evidence>
<feature type="transmembrane region" description="Helical" evidence="17">
    <location>
        <begin position="178"/>
        <end position="195"/>
    </location>
</feature>
<feature type="transmembrane region" description="Helical" evidence="17">
    <location>
        <begin position="7"/>
        <end position="27"/>
    </location>
</feature>
<keyword evidence="10" id="KW-0249">Electron transport</keyword>
<dbReference type="AlphaFoldDB" id="A0A8F0WNH1"/>
<dbReference type="PRINTS" id="PR01434">
    <property type="entry name" value="NADHDHGNASE5"/>
</dbReference>
<comment type="catalytic activity">
    <reaction evidence="16 17">
        <text>a ubiquinone + NADH + 5 H(+)(in) = a ubiquinol + NAD(+) + 4 H(+)(out)</text>
        <dbReference type="Rhea" id="RHEA:29091"/>
        <dbReference type="Rhea" id="RHEA-COMP:9565"/>
        <dbReference type="Rhea" id="RHEA-COMP:9566"/>
        <dbReference type="ChEBI" id="CHEBI:15378"/>
        <dbReference type="ChEBI" id="CHEBI:16389"/>
        <dbReference type="ChEBI" id="CHEBI:17976"/>
        <dbReference type="ChEBI" id="CHEBI:57540"/>
        <dbReference type="ChEBI" id="CHEBI:57945"/>
        <dbReference type="EC" id="7.1.1.2"/>
    </reaction>
</comment>
<gene>
    <name evidence="21" type="primary">ND5</name>
</gene>
<dbReference type="GO" id="GO:0005743">
    <property type="term" value="C:mitochondrial inner membrane"/>
    <property type="evidence" value="ECO:0007669"/>
    <property type="project" value="UniProtKB-SubCell"/>
</dbReference>
<dbReference type="PANTHER" id="PTHR42829:SF2">
    <property type="entry name" value="NADH-UBIQUINONE OXIDOREDUCTASE CHAIN 5"/>
    <property type="match status" value="1"/>
</dbReference>
<evidence type="ECO:0000256" key="10">
    <source>
        <dbReference type="ARBA" id="ARBA00022982"/>
    </source>
</evidence>
<evidence type="ECO:0000256" key="1">
    <source>
        <dbReference type="ARBA" id="ARBA00003257"/>
    </source>
</evidence>
<keyword evidence="8" id="KW-0999">Mitochondrion inner membrane</keyword>
<feature type="transmembrane region" description="Helical" evidence="17">
    <location>
        <begin position="336"/>
        <end position="354"/>
    </location>
</feature>